<keyword evidence="4" id="KW-0808">Transferase</keyword>
<dbReference type="InterPro" id="IPR011528">
    <property type="entry name" value="NERD"/>
</dbReference>
<organism evidence="4 5">
    <name type="scientific">Microbispora amethystogenes</name>
    <dbReference type="NCBI Taxonomy" id="1427754"/>
    <lineage>
        <taxon>Bacteria</taxon>
        <taxon>Bacillati</taxon>
        <taxon>Actinomycetota</taxon>
        <taxon>Actinomycetes</taxon>
        <taxon>Streptosporangiales</taxon>
        <taxon>Streptosporangiaceae</taxon>
        <taxon>Microbispora</taxon>
    </lineage>
</organism>
<sequence length="1381" mass="150074">MEPGSNRWVEVTPSEYAHERSGLAAIRALLSESDPYRAWSNFTFTTKTNRQYEVDLLVIGRGGIYLLELKHWSGRITGDQQTWFHNGRPEDNPSRLANSKAQHFKQLLVDAGGRNLPFVHAGVVLHNPDTEVRLDSRGRAGVYRIDGQGPDGLDEIVNDAIEAAPRSTRDLIDGRRSAELARLITRAGVRKSVKHRRVGNLLVSEDPIAEGPGWQDHLAQHPSLGEARRVRFYLVDKAASEEERGAILRAAKREYSVLENAAYPGIARAIELYEHDRGPAVVFTHDPTEVRLDHFLRQKSDALTVDQRVELVRTLTGTLRYAHARRLVHRRLSPLSVYVRTLGDGKYGARVRDWHTAGRMAPGQTGQVAGTRTLEALTDRAAHGYLAPETLHNADADAVLADVFGLGALTFLILTGKAPAESNEDLLLRIARDNGLDLTMELPGASQTMIDLVREATTGDVDLRTESVDRFAQALEELIAEIGGQPRVDPLTAGQGAVLGTKEEPGRFEVLQRLGQGSTAVALLVKDSKHGEAVLKVALDEEGARQRLLDEAAVLPRAREPRIARSLAGPLQVGGRTALLLEDAGRESLATMIRREGRLSLDFLLRWGTDLLEILHSLELAGVTHRDIKPDNLAFRALGRNDEVHLTLFDFSLSKAPVEQTSVGTPPYLDPFFHHVHRAQYDQAAERYAAAVTMYEMATGQTPVYGAGSSHPAAVDADVTIDEAVFEPGPARDGLLSFFRTALARDVKTRHDSLESMRTAWQRISAAVPAPVPVTGGGSVNPVTGDELDKLAAEATLETAVSSAGLTPRAVDALHRIEVRTVADLLARNAFELSRLSGIADLTKKEIRRRAKQWRARLQQGVVHPVAAEGDSRRGIEALLESLLPKAPKKGAQPADFTELRILRLYLGLDPVDTAWPSNSHLGKAAGVTGGRVGQVVPEARKGWSRKLAQVRNELVALAEEMGGVASAAALADALLISHGSVATGEDRRRRTLGLVRAAVEVESERGGAARLLHRRAPGGAIIALEKPTDPEAVPGTDLLDYATRLGRAADRLADADPLLSPAQVEAALRAVRLAPGMAELPAERLATLAASVSERAAANGLGEIYPRRMEPRRALELLASSFGALRHGLDVNQLKARVLARYPEIAPLPTSLGELDALIKLAKVPLVRTGAVYQPRGAENTLIPPTSYRSGTRGSVATRDREAADFERRMTVSLTDRGFVTLNVGHLWYTQAIEALQRRFGIETVDITAELLAAMRATARKHDVDWSLVLRSDRPDASPQDAANLRQLVALAAEDLETRLRADTKPLLIVEAAPLARYDRLAVLEALADQTSARPAARWLLLPANQSGRPHLDGHPAPGAIGAVQLSTTWIKAHQHAAVS</sequence>
<dbReference type="Pfam" id="PF00069">
    <property type="entry name" value="Pkinase"/>
    <property type="match status" value="2"/>
</dbReference>
<keyword evidence="4" id="KW-0418">Kinase</keyword>
<dbReference type="SMART" id="SM00220">
    <property type="entry name" value="S_TKc"/>
    <property type="match status" value="1"/>
</dbReference>
<name>A0ABQ4FN68_9ACTN</name>
<dbReference type="InterPro" id="IPR000719">
    <property type="entry name" value="Prot_kinase_dom"/>
</dbReference>
<dbReference type="PANTHER" id="PTHR24361">
    <property type="entry name" value="MITOGEN-ACTIVATED KINASE KINASE KINASE"/>
    <property type="match status" value="1"/>
</dbReference>
<protein>
    <submittedName>
        <fullName evidence="4">Protein kinase</fullName>
    </submittedName>
</protein>
<keyword evidence="1" id="KW-0067">ATP-binding</keyword>
<comment type="caution">
    <text evidence="4">The sequence shown here is derived from an EMBL/GenBank/DDBJ whole genome shotgun (WGS) entry which is preliminary data.</text>
</comment>
<dbReference type="InterPro" id="IPR049832">
    <property type="entry name" value="BREX_PglW"/>
</dbReference>
<feature type="domain" description="NERD" evidence="3">
    <location>
        <begin position="14"/>
        <end position="127"/>
    </location>
</feature>
<dbReference type="Proteomes" id="UP000651728">
    <property type="component" value="Unassembled WGS sequence"/>
</dbReference>
<feature type="domain" description="Protein kinase" evidence="2">
    <location>
        <begin position="508"/>
        <end position="762"/>
    </location>
</feature>
<evidence type="ECO:0000259" key="2">
    <source>
        <dbReference type="PROSITE" id="PS50011"/>
    </source>
</evidence>
<evidence type="ECO:0000313" key="4">
    <source>
        <dbReference type="EMBL" id="GIH36267.1"/>
    </source>
</evidence>
<dbReference type="NCBIfam" id="NF033442">
    <property type="entry name" value="BREX_PglW"/>
    <property type="match status" value="1"/>
</dbReference>
<feature type="domain" description="Protein kinase" evidence="2">
    <location>
        <begin position="202"/>
        <end position="479"/>
    </location>
</feature>
<dbReference type="RefSeq" id="WP_204288900.1">
    <property type="nucleotide sequence ID" value="NZ_BAABEJ010000021.1"/>
</dbReference>
<dbReference type="EMBL" id="BOOB01000057">
    <property type="protein sequence ID" value="GIH36267.1"/>
    <property type="molecule type" value="Genomic_DNA"/>
</dbReference>
<dbReference type="PROSITE" id="PS00107">
    <property type="entry name" value="PROTEIN_KINASE_ATP"/>
    <property type="match status" value="1"/>
</dbReference>
<evidence type="ECO:0000259" key="3">
    <source>
        <dbReference type="PROSITE" id="PS50965"/>
    </source>
</evidence>
<dbReference type="InterPro" id="IPR017441">
    <property type="entry name" value="Protein_kinase_ATP_BS"/>
</dbReference>
<dbReference type="InterPro" id="IPR053235">
    <property type="entry name" value="Ser_Thr_kinase"/>
</dbReference>
<keyword evidence="5" id="KW-1185">Reference proteome</keyword>
<dbReference type="PROSITE" id="PS50965">
    <property type="entry name" value="NERD"/>
    <property type="match status" value="1"/>
</dbReference>
<dbReference type="PROSITE" id="PS50011">
    <property type="entry name" value="PROTEIN_KINASE_DOM"/>
    <property type="match status" value="2"/>
</dbReference>
<dbReference type="Gene3D" id="1.10.150.20">
    <property type="entry name" value="5' to 3' exonuclease, C-terminal subdomain"/>
    <property type="match status" value="1"/>
</dbReference>
<dbReference type="SUPFAM" id="SSF47789">
    <property type="entry name" value="C-terminal domain of RNA polymerase alpha subunit"/>
    <property type="match status" value="1"/>
</dbReference>
<dbReference type="InterPro" id="IPR011009">
    <property type="entry name" value="Kinase-like_dom_sf"/>
</dbReference>
<evidence type="ECO:0000256" key="1">
    <source>
        <dbReference type="PROSITE-ProRule" id="PRU10141"/>
    </source>
</evidence>
<dbReference type="Pfam" id="PF08378">
    <property type="entry name" value="NERD"/>
    <property type="match status" value="1"/>
</dbReference>
<feature type="binding site" evidence="1">
    <location>
        <position position="536"/>
    </location>
    <ligand>
        <name>ATP</name>
        <dbReference type="ChEBI" id="CHEBI:30616"/>
    </ligand>
</feature>
<accession>A0ABQ4FN68</accession>
<gene>
    <name evidence="4" type="ORF">Mam01_64310</name>
</gene>
<dbReference type="SUPFAM" id="SSF56112">
    <property type="entry name" value="Protein kinase-like (PK-like)"/>
    <property type="match status" value="2"/>
</dbReference>
<reference evidence="4 5" key="1">
    <citation type="submission" date="2021-01" db="EMBL/GenBank/DDBJ databases">
        <title>Whole genome shotgun sequence of Microbispora amethystogenes NBRC 101907.</title>
        <authorList>
            <person name="Komaki H."/>
            <person name="Tamura T."/>
        </authorList>
    </citation>
    <scope>NUCLEOTIDE SEQUENCE [LARGE SCALE GENOMIC DNA]</scope>
    <source>
        <strain evidence="4 5">NBRC 101907</strain>
    </source>
</reference>
<dbReference type="Gene3D" id="1.10.510.10">
    <property type="entry name" value="Transferase(Phosphotransferase) domain 1"/>
    <property type="match status" value="2"/>
</dbReference>
<keyword evidence="1" id="KW-0547">Nucleotide-binding</keyword>
<dbReference type="GO" id="GO:0016301">
    <property type="term" value="F:kinase activity"/>
    <property type="evidence" value="ECO:0007669"/>
    <property type="project" value="UniProtKB-KW"/>
</dbReference>
<evidence type="ECO:0000313" key="5">
    <source>
        <dbReference type="Proteomes" id="UP000651728"/>
    </source>
</evidence>
<proteinExistence type="predicted"/>